<feature type="compositionally biased region" description="Gly residues" evidence="1">
    <location>
        <begin position="386"/>
        <end position="397"/>
    </location>
</feature>
<accession>A0A940MTU3</accession>
<protein>
    <recommendedName>
        <fullName evidence="3">DUF5666 domain-containing protein</fullName>
    </recommendedName>
</protein>
<feature type="compositionally biased region" description="Basic and acidic residues" evidence="1">
    <location>
        <begin position="341"/>
        <end position="360"/>
    </location>
</feature>
<keyword evidence="2" id="KW-0732">Signal</keyword>
<dbReference type="EMBL" id="JAGIZA010000008">
    <property type="protein sequence ID" value="MBP0494013.1"/>
    <property type="molecule type" value="Genomic_DNA"/>
</dbReference>
<evidence type="ECO:0000313" key="5">
    <source>
        <dbReference type="Proteomes" id="UP000677537"/>
    </source>
</evidence>
<evidence type="ECO:0000313" key="4">
    <source>
        <dbReference type="EMBL" id="MBP0494013.1"/>
    </source>
</evidence>
<organism evidence="4 5">
    <name type="scientific">Roseomonas indoligenes</name>
    <dbReference type="NCBI Taxonomy" id="2820811"/>
    <lineage>
        <taxon>Bacteria</taxon>
        <taxon>Pseudomonadati</taxon>
        <taxon>Pseudomonadota</taxon>
        <taxon>Alphaproteobacteria</taxon>
        <taxon>Acetobacterales</taxon>
        <taxon>Roseomonadaceae</taxon>
        <taxon>Roseomonas</taxon>
    </lineage>
</organism>
<dbReference type="InterPro" id="IPR043724">
    <property type="entry name" value="DUF5666"/>
</dbReference>
<dbReference type="PROSITE" id="PS51257">
    <property type="entry name" value="PROKAR_LIPOPROTEIN"/>
    <property type="match status" value="1"/>
</dbReference>
<feature type="compositionally biased region" description="Basic and acidic residues" evidence="1">
    <location>
        <begin position="369"/>
        <end position="383"/>
    </location>
</feature>
<feature type="compositionally biased region" description="Low complexity" evidence="1">
    <location>
        <begin position="398"/>
        <end position="409"/>
    </location>
</feature>
<name>A0A940MTU3_9PROT</name>
<proteinExistence type="predicted"/>
<feature type="domain" description="DUF5666" evidence="3">
    <location>
        <begin position="154"/>
        <end position="206"/>
    </location>
</feature>
<feature type="signal peptide" evidence="2">
    <location>
        <begin position="1"/>
        <end position="25"/>
    </location>
</feature>
<feature type="domain" description="DUF5666" evidence="3">
    <location>
        <begin position="89"/>
        <end position="146"/>
    </location>
</feature>
<feature type="compositionally biased region" description="Low complexity" evidence="1">
    <location>
        <begin position="306"/>
        <end position="315"/>
    </location>
</feature>
<evidence type="ECO:0000259" key="3">
    <source>
        <dbReference type="Pfam" id="PF18914"/>
    </source>
</evidence>
<dbReference type="AlphaFoldDB" id="A0A940MTU3"/>
<feature type="region of interest" description="Disordered" evidence="1">
    <location>
        <begin position="306"/>
        <end position="409"/>
    </location>
</feature>
<comment type="caution">
    <text evidence="4">The sequence shown here is derived from an EMBL/GenBank/DDBJ whole genome shotgun (WGS) entry which is preliminary data.</text>
</comment>
<dbReference type="Pfam" id="PF18914">
    <property type="entry name" value="DUF5666"/>
    <property type="match status" value="2"/>
</dbReference>
<gene>
    <name evidence="4" type="ORF">J5Y10_14610</name>
</gene>
<evidence type="ECO:0000256" key="1">
    <source>
        <dbReference type="SAM" id="MobiDB-lite"/>
    </source>
</evidence>
<feature type="compositionally biased region" description="Low complexity" evidence="1">
    <location>
        <begin position="327"/>
        <end position="340"/>
    </location>
</feature>
<reference evidence="4" key="1">
    <citation type="submission" date="2021-03" db="EMBL/GenBank/DDBJ databases">
        <authorList>
            <person name="So Y."/>
        </authorList>
    </citation>
    <scope>NUCLEOTIDE SEQUENCE</scope>
    <source>
        <strain evidence="4">SG15</strain>
    </source>
</reference>
<sequence length="409" mass="40607">MSRPLPPPRAERLAFAACLAGLLLAACTAQPPAPVPMAAPAGLCRIGRDGGPPPLAEGERGIGGTGILASAEGERGIGGTGSPSLGIVGVVTGFASICVNGLHVAYDPDQPVEAADGPLTPAALRVGQVVVVEATGPDGALRARRIGLRHELAGTVEAVEDGAIRVAGQRVATAGALPAGRAWRVGEAVLVSGLRAPDGSLTATRIDPRPAGGATLVFGRLTRLGGPARIGNLPLRVAPGVELPPDGAVIARGRMQDGVLLADSVERDRLMWDPPAYFGAGRVLIEAWTVSGGGRLLLGPGLSVPAGPGAMGAPGRRVVELRGGPNGPSAAPAGRAAPEAPRGERAPMPDRGFEGRRGLERGAGGRWDSPGRAEAAGRGDRPGPDTPGGGAGGGGRGPDAAPRGGAPGR</sequence>
<dbReference type="Proteomes" id="UP000677537">
    <property type="component" value="Unassembled WGS sequence"/>
</dbReference>
<evidence type="ECO:0000256" key="2">
    <source>
        <dbReference type="SAM" id="SignalP"/>
    </source>
</evidence>
<dbReference type="RefSeq" id="WP_209374759.1">
    <property type="nucleotide sequence ID" value="NZ_JAGIZA010000008.1"/>
</dbReference>
<keyword evidence="5" id="KW-1185">Reference proteome</keyword>
<feature type="chain" id="PRO_5037988818" description="DUF5666 domain-containing protein" evidence="2">
    <location>
        <begin position="26"/>
        <end position="409"/>
    </location>
</feature>